<dbReference type="Proteomes" id="UP001247542">
    <property type="component" value="Unassembled WGS sequence"/>
</dbReference>
<keyword evidence="11" id="KW-1185">Reference proteome</keyword>
<evidence type="ECO:0000256" key="2">
    <source>
        <dbReference type="ARBA" id="ARBA00022448"/>
    </source>
</evidence>
<evidence type="ECO:0000313" key="11">
    <source>
        <dbReference type="Proteomes" id="UP001247542"/>
    </source>
</evidence>
<dbReference type="RefSeq" id="WP_313274520.1">
    <property type="nucleotide sequence ID" value="NZ_JASXSX010000005.1"/>
</dbReference>
<evidence type="ECO:0000256" key="7">
    <source>
        <dbReference type="RuleBase" id="RU363032"/>
    </source>
</evidence>
<protein>
    <submittedName>
        <fullName evidence="10">Carbohydrate ABC transporter permease</fullName>
    </submittedName>
</protein>
<organism evidence="10 11">
    <name type="scientific">Gleimia hominis</name>
    <dbReference type="NCBI Taxonomy" id="595468"/>
    <lineage>
        <taxon>Bacteria</taxon>
        <taxon>Bacillati</taxon>
        <taxon>Actinomycetota</taxon>
        <taxon>Actinomycetes</taxon>
        <taxon>Actinomycetales</taxon>
        <taxon>Actinomycetaceae</taxon>
        <taxon>Gleimia</taxon>
    </lineage>
</organism>
<dbReference type="EMBL" id="JASXSX010000005">
    <property type="protein sequence ID" value="MDT3768119.1"/>
    <property type="molecule type" value="Genomic_DNA"/>
</dbReference>
<evidence type="ECO:0000256" key="3">
    <source>
        <dbReference type="ARBA" id="ARBA00022475"/>
    </source>
</evidence>
<evidence type="ECO:0000256" key="4">
    <source>
        <dbReference type="ARBA" id="ARBA00022692"/>
    </source>
</evidence>
<dbReference type="SUPFAM" id="SSF161098">
    <property type="entry name" value="MetI-like"/>
    <property type="match status" value="1"/>
</dbReference>
<reference evidence="10 11" key="1">
    <citation type="submission" date="2023-06" db="EMBL/GenBank/DDBJ databases">
        <title>Draft genome sequence of Gleimia hominis type strain CCUG 57540T.</title>
        <authorList>
            <person name="Salva-Serra F."/>
            <person name="Cardew S."/>
            <person name="Jensie Markopoulos S."/>
            <person name="Ohlen M."/>
            <person name="Inganas E."/>
            <person name="Svensson-Stadler L."/>
            <person name="Moore E.R.B."/>
        </authorList>
    </citation>
    <scope>NUCLEOTIDE SEQUENCE [LARGE SCALE GENOMIC DNA]</scope>
    <source>
        <strain evidence="10 11">CCUG 57540</strain>
    </source>
</reference>
<keyword evidence="3" id="KW-1003">Cell membrane</keyword>
<comment type="subcellular location">
    <subcellularLocation>
        <location evidence="1 7">Cell membrane</location>
        <topology evidence="1 7">Multi-pass membrane protein</topology>
    </subcellularLocation>
</comment>
<evidence type="ECO:0000256" key="5">
    <source>
        <dbReference type="ARBA" id="ARBA00022989"/>
    </source>
</evidence>
<dbReference type="PANTHER" id="PTHR43744:SF12">
    <property type="entry name" value="ABC TRANSPORTER PERMEASE PROTEIN MG189-RELATED"/>
    <property type="match status" value="1"/>
</dbReference>
<dbReference type="Gene3D" id="1.10.3720.10">
    <property type="entry name" value="MetI-like"/>
    <property type="match status" value="1"/>
</dbReference>
<accession>A0ABU3ICK7</accession>
<feature type="transmembrane region" description="Helical" evidence="7">
    <location>
        <begin position="196"/>
        <end position="218"/>
    </location>
</feature>
<keyword evidence="5 7" id="KW-1133">Transmembrane helix</keyword>
<evidence type="ECO:0000256" key="8">
    <source>
        <dbReference type="SAM" id="MobiDB-lite"/>
    </source>
</evidence>
<evidence type="ECO:0000256" key="1">
    <source>
        <dbReference type="ARBA" id="ARBA00004651"/>
    </source>
</evidence>
<feature type="transmembrane region" description="Helical" evidence="7">
    <location>
        <begin position="51"/>
        <end position="72"/>
    </location>
</feature>
<name>A0ABU3ICK7_9ACTO</name>
<dbReference type="CDD" id="cd06261">
    <property type="entry name" value="TM_PBP2"/>
    <property type="match status" value="1"/>
</dbReference>
<comment type="similarity">
    <text evidence="7">Belongs to the binding-protein-dependent transport system permease family.</text>
</comment>
<feature type="transmembrane region" description="Helical" evidence="7">
    <location>
        <begin position="239"/>
        <end position="263"/>
    </location>
</feature>
<keyword evidence="4 7" id="KW-0812">Transmembrane</keyword>
<dbReference type="InterPro" id="IPR035906">
    <property type="entry name" value="MetI-like_sf"/>
</dbReference>
<dbReference type="Pfam" id="PF00528">
    <property type="entry name" value="BPD_transp_1"/>
    <property type="match status" value="1"/>
</dbReference>
<evidence type="ECO:0000313" key="10">
    <source>
        <dbReference type="EMBL" id="MDT3768119.1"/>
    </source>
</evidence>
<evidence type="ECO:0000259" key="9">
    <source>
        <dbReference type="PROSITE" id="PS50928"/>
    </source>
</evidence>
<gene>
    <name evidence="10" type="ORF">QS713_08615</name>
</gene>
<proteinExistence type="inferred from homology"/>
<sequence length="335" mass="36889">MDKNTQPVTGPVLEGRGARTDAAQTPVREPADKTAPRGTKKRRKRWSVGRVLAWAFMILIIVITLFPFYWILRTALSANGALATNAGNLLPAGGINWGGFARVFGLQDVQTAIEQGGSGATIDFWRYLLNSVVVATCITVFQTTFCAMAAFAFSRLRWPGRNAVYAIFLSALMIPLIFTYLPNFTLIKSLGLVDTLLGIMLPTMFISPFAIFFLRQFFMNIPRELEEAQLLDGVSRLGTFVRLIVPMSQGPIVTLALLTYITAWNDYFWPLLVSYTDDSRVLTVALGVFRAQAPQSGTDWAGLMAATLVAALPMLLLFALFAKRIVNSIAFTGIK</sequence>
<feature type="transmembrane region" description="Helical" evidence="7">
    <location>
        <begin position="300"/>
        <end position="322"/>
    </location>
</feature>
<feature type="transmembrane region" description="Helical" evidence="7">
    <location>
        <begin position="127"/>
        <end position="151"/>
    </location>
</feature>
<feature type="domain" description="ABC transmembrane type-1" evidence="9">
    <location>
        <begin position="128"/>
        <end position="321"/>
    </location>
</feature>
<dbReference type="PROSITE" id="PS50928">
    <property type="entry name" value="ABC_TM1"/>
    <property type="match status" value="1"/>
</dbReference>
<feature type="transmembrane region" description="Helical" evidence="7">
    <location>
        <begin position="163"/>
        <end position="181"/>
    </location>
</feature>
<comment type="caution">
    <text evidence="10">The sequence shown here is derived from an EMBL/GenBank/DDBJ whole genome shotgun (WGS) entry which is preliminary data.</text>
</comment>
<dbReference type="InterPro" id="IPR000515">
    <property type="entry name" value="MetI-like"/>
</dbReference>
<keyword evidence="6 7" id="KW-0472">Membrane</keyword>
<feature type="region of interest" description="Disordered" evidence="8">
    <location>
        <begin position="1"/>
        <end position="41"/>
    </location>
</feature>
<evidence type="ECO:0000256" key="6">
    <source>
        <dbReference type="ARBA" id="ARBA00023136"/>
    </source>
</evidence>
<keyword evidence="2 7" id="KW-0813">Transport</keyword>
<dbReference type="PANTHER" id="PTHR43744">
    <property type="entry name" value="ABC TRANSPORTER PERMEASE PROTEIN MG189-RELATED-RELATED"/>
    <property type="match status" value="1"/>
</dbReference>